<dbReference type="CDD" id="cd20134">
    <property type="entry name" value="MBT_L3MBTL1_rpt2"/>
    <property type="match status" value="1"/>
</dbReference>
<dbReference type="GO" id="GO:0045892">
    <property type="term" value="P:negative regulation of DNA-templated transcription"/>
    <property type="evidence" value="ECO:0007669"/>
    <property type="project" value="TreeGrafter"/>
</dbReference>
<keyword evidence="7" id="KW-0805">Transcription regulation</keyword>
<dbReference type="SUPFAM" id="SSF63748">
    <property type="entry name" value="Tudor/PWWP/MBT"/>
    <property type="match status" value="3"/>
</dbReference>
<evidence type="ECO:0000256" key="9">
    <source>
        <dbReference type="ARBA" id="ARBA00023242"/>
    </source>
</evidence>
<dbReference type="CDD" id="cd20103">
    <property type="entry name" value="MBT_L3MBTL1-like_rpt3"/>
    <property type="match status" value="1"/>
</dbReference>
<accession>A0A4W6EBI2</accession>
<keyword evidence="6" id="KW-0156">Chromatin regulator</keyword>
<gene>
    <name evidence="13" type="primary">LOC108890134</name>
    <name evidence="13" type="synonym">L3MBTL4</name>
</gene>
<dbReference type="FunFam" id="2.30.30.140:FF:000007">
    <property type="entry name" value="Lethal(3)malignant brain tumor-like protein 1"/>
    <property type="match status" value="1"/>
</dbReference>
<reference evidence="13" key="3">
    <citation type="submission" date="2025-09" db="UniProtKB">
        <authorList>
            <consortium name="Ensembl"/>
        </authorList>
    </citation>
    <scope>IDENTIFICATION</scope>
</reference>
<dbReference type="CDD" id="cd09582">
    <property type="entry name" value="SAM_Scm-like-3MBT3_4"/>
    <property type="match status" value="1"/>
</dbReference>
<dbReference type="InterPro" id="IPR013761">
    <property type="entry name" value="SAM/pointed_sf"/>
</dbReference>
<dbReference type="SMART" id="SM00561">
    <property type="entry name" value="MBT"/>
    <property type="match status" value="3"/>
</dbReference>
<dbReference type="InterPro" id="IPR002515">
    <property type="entry name" value="Znf_C2H2C"/>
</dbReference>
<protein>
    <submittedName>
        <fullName evidence="13">L3MBTL histone methyl-lysine binding protein 4</fullName>
    </submittedName>
</protein>
<feature type="repeat" description="MBT" evidence="10">
    <location>
        <begin position="122"/>
        <end position="217"/>
    </location>
</feature>
<keyword evidence="8" id="KW-0804">Transcription</keyword>
<feature type="repeat" description="MBT" evidence="10">
    <location>
        <begin position="226"/>
        <end position="321"/>
    </location>
</feature>
<dbReference type="Ensembl" id="ENSLCAT00010035427.1">
    <property type="protein sequence ID" value="ENSLCAP00010034614.1"/>
    <property type="gene ID" value="ENSLCAG00010016256.1"/>
</dbReference>
<dbReference type="InterPro" id="IPR050548">
    <property type="entry name" value="PcG_chromatin_remod_factors"/>
</dbReference>
<dbReference type="Gene3D" id="1.10.150.50">
    <property type="entry name" value="Transcription Factor, Ets-1"/>
    <property type="match status" value="1"/>
</dbReference>
<dbReference type="AlphaFoldDB" id="A0A4W6EBI2"/>
<dbReference type="Gene3D" id="4.10.320.30">
    <property type="match status" value="1"/>
</dbReference>
<proteinExistence type="predicted"/>
<feature type="domain" description="SAM" evidence="12">
    <location>
        <begin position="483"/>
        <end position="547"/>
    </location>
</feature>
<dbReference type="SUPFAM" id="SSF47769">
    <property type="entry name" value="SAM/Pointed domain"/>
    <property type="match status" value="1"/>
</dbReference>
<evidence type="ECO:0000259" key="12">
    <source>
        <dbReference type="PROSITE" id="PS50105"/>
    </source>
</evidence>
<evidence type="ECO:0000256" key="8">
    <source>
        <dbReference type="ARBA" id="ARBA00023163"/>
    </source>
</evidence>
<evidence type="ECO:0000256" key="5">
    <source>
        <dbReference type="ARBA" id="ARBA00022833"/>
    </source>
</evidence>
<keyword evidence="5" id="KW-0862">Zinc</keyword>
<dbReference type="CDD" id="cd20101">
    <property type="entry name" value="MBT_L3MBTL1-like_rpt1"/>
    <property type="match status" value="1"/>
</dbReference>
<evidence type="ECO:0000313" key="13">
    <source>
        <dbReference type="Ensembl" id="ENSLCAP00010034614.1"/>
    </source>
</evidence>
<dbReference type="PROSITE" id="PS51802">
    <property type="entry name" value="ZF_CCHHC"/>
    <property type="match status" value="1"/>
</dbReference>
<keyword evidence="3" id="KW-0677">Repeat</keyword>
<feature type="repeat" description="MBT" evidence="10">
    <location>
        <begin position="17"/>
        <end position="117"/>
    </location>
</feature>
<dbReference type="GO" id="GO:0003682">
    <property type="term" value="F:chromatin binding"/>
    <property type="evidence" value="ECO:0007669"/>
    <property type="project" value="TreeGrafter"/>
</dbReference>
<evidence type="ECO:0000313" key="14">
    <source>
        <dbReference type="Proteomes" id="UP000314980"/>
    </source>
</evidence>
<dbReference type="Pfam" id="PF01530">
    <property type="entry name" value="zf-C2HC"/>
    <property type="match status" value="1"/>
</dbReference>
<keyword evidence="14" id="KW-1185">Reference proteome</keyword>
<dbReference type="GO" id="GO:0006325">
    <property type="term" value="P:chromatin organization"/>
    <property type="evidence" value="ECO:0007669"/>
    <property type="project" value="UniProtKB-KW"/>
</dbReference>
<dbReference type="GO" id="GO:0008270">
    <property type="term" value="F:zinc ion binding"/>
    <property type="evidence" value="ECO:0007669"/>
    <property type="project" value="UniProtKB-KW"/>
</dbReference>
<dbReference type="PROSITE" id="PS50105">
    <property type="entry name" value="SAM_DOMAIN"/>
    <property type="match status" value="1"/>
</dbReference>
<dbReference type="Proteomes" id="UP000314980">
    <property type="component" value="Unassembled WGS sequence"/>
</dbReference>
<keyword evidence="4 11" id="KW-0863">Zinc-finger</keyword>
<organism evidence="13 14">
    <name type="scientific">Lates calcarifer</name>
    <name type="common">Barramundi</name>
    <name type="synonym">Holocentrus calcarifer</name>
    <dbReference type="NCBI Taxonomy" id="8187"/>
    <lineage>
        <taxon>Eukaryota</taxon>
        <taxon>Metazoa</taxon>
        <taxon>Chordata</taxon>
        <taxon>Craniata</taxon>
        <taxon>Vertebrata</taxon>
        <taxon>Euteleostomi</taxon>
        <taxon>Actinopterygii</taxon>
        <taxon>Neopterygii</taxon>
        <taxon>Teleostei</taxon>
        <taxon>Neoteleostei</taxon>
        <taxon>Acanthomorphata</taxon>
        <taxon>Carangaria</taxon>
        <taxon>Carangaria incertae sedis</taxon>
        <taxon>Centropomidae</taxon>
        <taxon>Lates</taxon>
    </lineage>
</organism>
<dbReference type="Pfam" id="PF00536">
    <property type="entry name" value="SAM_1"/>
    <property type="match status" value="1"/>
</dbReference>
<reference evidence="13" key="2">
    <citation type="submission" date="2025-08" db="UniProtKB">
        <authorList>
            <consortium name="Ensembl"/>
        </authorList>
    </citation>
    <scope>IDENTIFICATION</scope>
</reference>
<evidence type="ECO:0000256" key="4">
    <source>
        <dbReference type="ARBA" id="ARBA00022771"/>
    </source>
</evidence>
<dbReference type="PANTHER" id="PTHR12247:SF78">
    <property type="entry name" value="LETHAL(3)MALIGNANT BRAIN TUMOR-LIKE PROTEIN 4"/>
    <property type="match status" value="1"/>
</dbReference>
<dbReference type="GO" id="GO:0005634">
    <property type="term" value="C:nucleus"/>
    <property type="evidence" value="ECO:0007669"/>
    <property type="project" value="UniProtKB-SubCell"/>
</dbReference>
<reference evidence="14" key="1">
    <citation type="submission" date="2015-09" db="EMBL/GenBank/DDBJ databases">
        <authorList>
            <person name="Sai Rama Sridatta P."/>
        </authorList>
    </citation>
    <scope>NUCLEOTIDE SEQUENCE [LARGE SCALE GENOMIC DNA]</scope>
</reference>
<dbReference type="PROSITE" id="PS51079">
    <property type="entry name" value="MBT"/>
    <property type="match status" value="3"/>
</dbReference>
<evidence type="ECO:0000256" key="2">
    <source>
        <dbReference type="ARBA" id="ARBA00022723"/>
    </source>
</evidence>
<evidence type="ECO:0000256" key="6">
    <source>
        <dbReference type="ARBA" id="ARBA00022853"/>
    </source>
</evidence>
<evidence type="ECO:0000256" key="7">
    <source>
        <dbReference type="ARBA" id="ARBA00023015"/>
    </source>
</evidence>
<keyword evidence="9" id="KW-0539">Nucleus</keyword>
<evidence type="ECO:0000256" key="10">
    <source>
        <dbReference type="PROSITE-ProRule" id="PRU00459"/>
    </source>
</evidence>
<dbReference type="Gene3D" id="2.30.30.140">
    <property type="match status" value="3"/>
</dbReference>
<dbReference type="SMART" id="SM00454">
    <property type="entry name" value="SAM"/>
    <property type="match status" value="1"/>
</dbReference>
<keyword evidence="2" id="KW-0479">Metal-binding</keyword>
<name>A0A4W6EBI2_LATCA</name>
<sequence length="562" mass="63398">MKNKVSSTQVSVKRRSWSWQQYLNEQKAEAAPVSLFTQSQSFPSRRTGFKVGMKLEGVDPLHPSMFCVLTVAEVIGCRLRLHIDGYSECYDFWVNADSSDIRPAGWCRDHSHKLHPPKGEEFDWESYLQSTGSHAAPPTLFTCRTGCGFRVGMKLEAVDRKNPGLVCVASVADVIEDRFLVHFDNWDDTYDYWCDSSSPYIHPVGWCEEQGRPLTAPQGHPNPENFLWEEYLQETGSTAAPSSSFTLRAPHGFQVNHRLEAVDRRNPMLIRVATVTDTEDYRVKIHYDGWSQQFDVWCDSDLCDLHPVGWCQRTGHALEPPPGSSPLSSPSQVVCPTPGCRGVGHIKGAKYTGHHSAFGCPYSDINMRKEVVLPDRLGGERVVTLVPITTQHRKQMFQCANVSLTCLSSGSAHRLSQPTKFLRVKQEEEELQLRSSLQAALHQSVFLSAMSAQPGRDLSLCWEQHRKLLPGVAGVHAETVQHWSVQQVSDFIESLPGCEEQAKQFRDEQIDGRAFLLLTQRDIVRIMSIKLGPALKIYNSILMFKHAEDSSQSHLYFRLCLL</sequence>
<dbReference type="PANTHER" id="PTHR12247">
    <property type="entry name" value="POLYCOMB GROUP PROTEIN"/>
    <property type="match status" value="1"/>
</dbReference>
<dbReference type="InterPro" id="IPR001660">
    <property type="entry name" value="SAM"/>
</dbReference>
<dbReference type="GO" id="GO:0042393">
    <property type="term" value="F:histone binding"/>
    <property type="evidence" value="ECO:0007669"/>
    <property type="project" value="TreeGrafter"/>
</dbReference>
<dbReference type="Pfam" id="PF02820">
    <property type="entry name" value="MBT"/>
    <property type="match status" value="3"/>
</dbReference>
<evidence type="ECO:0000256" key="3">
    <source>
        <dbReference type="ARBA" id="ARBA00022737"/>
    </source>
</evidence>
<evidence type="ECO:0000256" key="1">
    <source>
        <dbReference type="ARBA" id="ARBA00004123"/>
    </source>
</evidence>
<dbReference type="GeneTree" id="ENSGT00940000158264"/>
<dbReference type="InterPro" id="IPR004092">
    <property type="entry name" value="Mbt"/>
</dbReference>
<evidence type="ECO:0000256" key="11">
    <source>
        <dbReference type="PROSITE-ProRule" id="PRU01143"/>
    </source>
</evidence>
<comment type="subcellular location">
    <subcellularLocation>
        <location evidence="1">Nucleus</location>
    </subcellularLocation>
</comment>